<evidence type="ECO:0000313" key="3">
    <source>
        <dbReference type="Proteomes" id="UP001059596"/>
    </source>
</evidence>
<evidence type="ECO:0000259" key="1">
    <source>
        <dbReference type="Pfam" id="PF11467"/>
    </source>
</evidence>
<comment type="caution">
    <text evidence="2">The sequence shown here is derived from an EMBL/GenBank/DDBJ whole genome shotgun (WGS) entry which is preliminary data.</text>
</comment>
<dbReference type="Pfam" id="PF11467">
    <property type="entry name" value="LEDGF"/>
    <property type="match status" value="1"/>
</dbReference>
<keyword evidence="3" id="KW-1185">Reference proteome</keyword>
<accession>A0A9P9YVZ8</accession>
<name>A0A9P9YVZ8_9MUSC</name>
<dbReference type="Proteomes" id="UP001059596">
    <property type="component" value="Chromosome 3R"/>
</dbReference>
<organism evidence="2 3">
    <name type="scientific">Drosophila gunungcola</name>
    <name type="common">fruit fly</name>
    <dbReference type="NCBI Taxonomy" id="103775"/>
    <lineage>
        <taxon>Eukaryota</taxon>
        <taxon>Metazoa</taxon>
        <taxon>Ecdysozoa</taxon>
        <taxon>Arthropoda</taxon>
        <taxon>Hexapoda</taxon>
        <taxon>Insecta</taxon>
        <taxon>Pterygota</taxon>
        <taxon>Neoptera</taxon>
        <taxon>Endopterygota</taxon>
        <taxon>Diptera</taxon>
        <taxon>Brachycera</taxon>
        <taxon>Muscomorpha</taxon>
        <taxon>Ephydroidea</taxon>
        <taxon>Drosophilidae</taxon>
        <taxon>Drosophila</taxon>
        <taxon>Sophophora</taxon>
    </lineage>
</organism>
<dbReference type="SUPFAM" id="SSF140576">
    <property type="entry name" value="HIV integrase-binding domain"/>
    <property type="match status" value="1"/>
</dbReference>
<dbReference type="InterPro" id="IPR035441">
    <property type="entry name" value="TFIIS/LEDGF_dom_sf"/>
</dbReference>
<protein>
    <recommendedName>
        <fullName evidence="1">Lens epithelium-derived growth factor integrase-binding domain-containing protein</fullName>
    </recommendedName>
</protein>
<dbReference type="EMBL" id="JAMKOV010000001">
    <property type="protein sequence ID" value="KAI8044111.1"/>
    <property type="molecule type" value="Genomic_DNA"/>
</dbReference>
<dbReference type="SUPFAM" id="SSF63748">
    <property type="entry name" value="Tudor/PWWP/MBT"/>
    <property type="match status" value="1"/>
</dbReference>
<proteinExistence type="predicted"/>
<reference evidence="2" key="1">
    <citation type="journal article" date="2023" name="Genome Biol. Evol.">
        <title>Long-read-based Genome Assembly of Drosophila gunungcola Reveals Fewer Chemosensory Genes in Flower-breeding Species.</title>
        <authorList>
            <person name="Negi A."/>
            <person name="Liao B.Y."/>
            <person name="Yeh S.D."/>
        </authorList>
    </citation>
    <scope>NUCLEOTIDE SEQUENCE</scope>
    <source>
        <strain evidence="2">Sukarami</strain>
    </source>
</reference>
<dbReference type="Gene3D" id="1.20.930.10">
    <property type="entry name" value="Conserved domain common to transcription factors TFIIS, elongin A, CRSP70"/>
    <property type="match status" value="1"/>
</dbReference>
<dbReference type="InterPro" id="IPR021567">
    <property type="entry name" value="LEDGF_IBD"/>
</dbReference>
<sequence>MENSTADSFRESDFVFAQAPGYVPWPGILTRKDLRAGMVEFMCTNNRRSIPYHKIWMYDDRSKEQFITSQNMEYEEFREAICIAEKLRSGNVDVNSGAGWQLASPKEVRMERESLGIEVKFIHEINILRHSLTLRKQDYPSALWAFHQLEDLVLSELLLVLLVNNRRSIPYHKIWMYDDRSKEQFITSQNMEYEEFREAICIAEKLRSGNVDVNSGAGWQLASPKEVRMERESLGIEVKFIHEINILRHSLTLRKQDYPSALWAFHQLEDLVLSELLLVRNFGDVEAVRHLCRFASAQPQDQKEADKVKNLANQLMDRFALHFKLPFTSPDFWSEYCLRCKIYQSYTVEIKPSDIAIEPK</sequence>
<evidence type="ECO:0000313" key="2">
    <source>
        <dbReference type="EMBL" id="KAI8044111.1"/>
    </source>
</evidence>
<dbReference type="CDD" id="cd05162">
    <property type="entry name" value="PWWP"/>
    <property type="match status" value="1"/>
</dbReference>
<feature type="domain" description="Lens epithelium-derived growth factor integrase-binding" evidence="1">
    <location>
        <begin position="237"/>
        <end position="344"/>
    </location>
</feature>
<dbReference type="InterPro" id="IPR036218">
    <property type="entry name" value="HIVI-bd_sf"/>
</dbReference>
<gene>
    <name evidence="2" type="ORF">M5D96_000262</name>
</gene>
<dbReference type="AlphaFoldDB" id="A0A9P9YVZ8"/>